<dbReference type="PANTHER" id="PTHR43415">
    <property type="entry name" value="SPERMIDINE N(1)-ACETYLTRANSFERASE"/>
    <property type="match status" value="1"/>
</dbReference>
<dbReference type="AlphaFoldDB" id="A0A3Q8WSQ9"/>
<evidence type="ECO:0000313" key="3">
    <source>
        <dbReference type="Proteomes" id="UP000270021"/>
    </source>
</evidence>
<organism evidence="2 3">
    <name type="scientific">Flaviflexus salsibiostraticola</name>
    <dbReference type="NCBI Taxonomy" id="1282737"/>
    <lineage>
        <taxon>Bacteria</taxon>
        <taxon>Bacillati</taxon>
        <taxon>Actinomycetota</taxon>
        <taxon>Actinomycetes</taxon>
        <taxon>Actinomycetales</taxon>
        <taxon>Actinomycetaceae</taxon>
        <taxon>Flaviflexus</taxon>
    </lineage>
</organism>
<dbReference type="KEGG" id="fsl:EJO69_02585"/>
<name>A0A3Q8WSQ9_9ACTO</name>
<reference evidence="2 3" key="1">
    <citation type="submission" date="2018-12" db="EMBL/GenBank/DDBJ databases">
        <title>Complete genome sequence of Flaviflexus salsibiostraticola KCTC 33148.</title>
        <authorList>
            <person name="Bae J.-W."/>
        </authorList>
    </citation>
    <scope>NUCLEOTIDE SEQUENCE [LARGE SCALE GENOMIC DNA]</scope>
    <source>
        <strain evidence="2 3">KCTC 33148</strain>
    </source>
</reference>
<dbReference type="PANTHER" id="PTHR43415:SF4">
    <property type="entry name" value="N-ACETYLTRANSFERASE DOMAIN-CONTAINING PROTEIN"/>
    <property type="match status" value="1"/>
</dbReference>
<accession>A0A3Q8WSQ9</accession>
<keyword evidence="2" id="KW-0808">Transferase</keyword>
<dbReference type="InterPro" id="IPR000182">
    <property type="entry name" value="GNAT_dom"/>
</dbReference>
<dbReference type="Gene3D" id="3.40.630.30">
    <property type="match status" value="1"/>
</dbReference>
<dbReference type="CDD" id="cd04301">
    <property type="entry name" value="NAT_SF"/>
    <property type="match status" value="1"/>
</dbReference>
<sequence>MTVTLRPETRDDWPWLWHWRHELTDPDWKQWDSPFLHARTRRLTYLEYTSGRGLNTWLGAIIEHDGQPVGYVNRGELAPTGGGWWDWGIVIFDPAHRRQGIGTAAALLWIDDTFRRTNAHVLTMTTWSGNEAMLATGERLGFTECTRIPEARSWKGERYDSVQMAMLRRNWQGTEPR</sequence>
<dbReference type="GO" id="GO:0016747">
    <property type="term" value="F:acyltransferase activity, transferring groups other than amino-acyl groups"/>
    <property type="evidence" value="ECO:0007669"/>
    <property type="project" value="InterPro"/>
</dbReference>
<dbReference type="PROSITE" id="PS51186">
    <property type="entry name" value="GNAT"/>
    <property type="match status" value="1"/>
</dbReference>
<evidence type="ECO:0000259" key="1">
    <source>
        <dbReference type="PROSITE" id="PS51186"/>
    </source>
</evidence>
<dbReference type="Pfam" id="PF13302">
    <property type="entry name" value="Acetyltransf_3"/>
    <property type="match status" value="1"/>
</dbReference>
<dbReference type="InterPro" id="IPR016181">
    <property type="entry name" value="Acyl_CoA_acyltransferase"/>
</dbReference>
<keyword evidence="3" id="KW-1185">Reference proteome</keyword>
<dbReference type="OrthoDB" id="9814648at2"/>
<dbReference type="SUPFAM" id="SSF55729">
    <property type="entry name" value="Acyl-CoA N-acyltransferases (Nat)"/>
    <property type="match status" value="1"/>
</dbReference>
<gene>
    <name evidence="2" type="ORF">EJO69_02585</name>
</gene>
<evidence type="ECO:0000313" key="2">
    <source>
        <dbReference type="EMBL" id="AZN29313.1"/>
    </source>
</evidence>
<proteinExistence type="predicted"/>
<feature type="domain" description="N-acetyltransferase" evidence="1">
    <location>
        <begin position="3"/>
        <end position="169"/>
    </location>
</feature>
<dbReference type="RefSeq" id="WP_126038835.1">
    <property type="nucleotide sequence ID" value="NZ_CP034438.1"/>
</dbReference>
<protein>
    <submittedName>
        <fullName evidence="2">N-acetyltransferase</fullName>
    </submittedName>
</protein>
<dbReference type="EMBL" id="CP034438">
    <property type="protein sequence ID" value="AZN29313.1"/>
    <property type="molecule type" value="Genomic_DNA"/>
</dbReference>
<dbReference type="Proteomes" id="UP000270021">
    <property type="component" value="Chromosome"/>
</dbReference>